<gene>
    <name evidence="2" type="ORF">RUM44_004432</name>
</gene>
<reference evidence="2 3" key="1">
    <citation type="submission" date="2023-09" db="EMBL/GenBank/DDBJ databases">
        <title>Genomes of two closely related lineages of the louse Polyplax serrata with different host specificities.</title>
        <authorList>
            <person name="Martinu J."/>
            <person name="Tarabai H."/>
            <person name="Stefka J."/>
            <person name="Hypsa V."/>
        </authorList>
    </citation>
    <scope>NUCLEOTIDE SEQUENCE [LARGE SCALE GENOMIC DNA]</scope>
    <source>
        <strain evidence="2">98ZLc_SE</strain>
    </source>
</reference>
<name>A0ABR1B2U5_POLSC</name>
<dbReference type="SUPFAM" id="SSF49417">
    <property type="entry name" value="p53-like transcription factors"/>
    <property type="match status" value="1"/>
</dbReference>
<comment type="caution">
    <text evidence="2">The sequence shown here is derived from an EMBL/GenBank/DDBJ whole genome shotgun (WGS) entry which is preliminary data.</text>
</comment>
<dbReference type="PROSITE" id="PS50254">
    <property type="entry name" value="REL_2"/>
    <property type="match status" value="1"/>
</dbReference>
<dbReference type="InterPro" id="IPR008967">
    <property type="entry name" value="p53-like_TF_DNA-bd_sf"/>
</dbReference>
<feature type="domain" description="RHD" evidence="1">
    <location>
        <begin position="40"/>
        <end position="194"/>
    </location>
</feature>
<dbReference type="Pfam" id="PF00554">
    <property type="entry name" value="RHD_DNA_bind"/>
    <property type="match status" value="1"/>
</dbReference>
<dbReference type="Gene3D" id="2.60.40.340">
    <property type="entry name" value="Rel homology domain (RHD), DNA-binding domain"/>
    <property type="match status" value="1"/>
</dbReference>
<keyword evidence="3" id="KW-1185">Reference proteome</keyword>
<sequence>MQSNKCATDMNIIIKLIKKYLWFWRSDSEKIMLPINNSDCNEAHLMLTVPPETRFRYRYDTEMSGTHGSLRGIQTGRDKSVPTVKLLNFPHEALIRVTLATCPESGEHHPHPHSLFVKEKLYNKHIYENLDNKTLTKTGHYPGPHYISIGGSKKDYTARFEGMCIINSKRENFHTSIREKLKRRYLEQEHDTFRNLTSRVVWKFKLSNLILSLVHYLNASNTCWLTVVSA</sequence>
<dbReference type="Proteomes" id="UP001359485">
    <property type="component" value="Unassembled WGS sequence"/>
</dbReference>
<evidence type="ECO:0000313" key="3">
    <source>
        <dbReference type="Proteomes" id="UP001359485"/>
    </source>
</evidence>
<dbReference type="InterPro" id="IPR037059">
    <property type="entry name" value="RHD_DNA_bind_dom_sf"/>
</dbReference>
<dbReference type="EMBL" id="JAWJWF010000004">
    <property type="protein sequence ID" value="KAK6633825.1"/>
    <property type="molecule type" value="Genomic_DNA"/>
</dbReference>
<accession>A0ABR1B2U5</accession>
<evidence type="ECO:0000259" key="1">
    <source>
        <dbReference type="PROSITE" id="PS50254"/>
    </source>
</evidence>
<dbReference type="InterPro" id="IPR011539">
    <property type="entry name" value="RHD_DNA_bind_dom"/>
</dbReference>
<organism evidence="2 3">
    <name type="scientific">Polyplax serrata</name>
    <name type="common">Common mouse louse</name>
    <dbReference type="NCBI Taxonomy" id="468196"/>
    <lineage>
        <taxon>Eukaryota</taxon>
        <taxon>Metazoa</taxon>
        <taxon>Ecdysozoa</taxon>
        <taxon>Arthropoda</taxon>
        <taxon>Hexapoda</taxon>
        <taxon>Insecta</taxon>
        <taxon>Pterygota</taxon>
        <taxon>Neoptera</taxon>
        <taxon>Paraneoptera</taxon>
        <taxon>Psocodea</taxon>
        <taxon>Troctomorpha</taxon>
        <taxon>Phthiraptera</taxon>
        <taxon>Anoplura</taxon>
        <taxon>Polyplacidae</taxon>
        <taxon>Polyplax</taxon>
    </lineage>
</organism>
<protein>
    <recommendedName>
        <fullName evidence="1">RHD domain-containing protein</fullName>
    </recommendedName>
</protein>
<proteinExistence type="predicted"/>
<evidence type="ECO:0000313" key="2">
    <source>
        <dbReference type="EMBL" id="KAK6633825.1"/>
    </source>
</evidence>